<accession>A0ABT5Z3Q5</accession>
<dbReference type="InterPro" id="IPR036661">
    <property type="entry name" value="Luciferase-like_sf"/>
</dbReference>
<dbReference type="RefSeq" id="WP_275817486.1">
    <property type="nucleotide sequence ID" value="NZ_BAAANM010000037.1"/>
</dbReference>
<keyword evidence="4" id="KW-1185">Reference proteome</keyword>
<comment type="caution">
    <text evidence="3">The sequence shown here is derived from an EMBL/GenBank/DDBJ whole genome shotgun (WGS) entry which is preliminary data.</text>
</comment>
<feature type="domain" description="Luciferase-like" evidence="2">
    <location>
        <begin position="19"/>
        <end position="226"/>
    </location>
</feature>
<evidence type="ECO:0000256" key="1">
    <source>
        <dbReference type="ARBA" id="ARBA00023002"/>
    </source>
</evidence>
<dbReference type="Pfam" id="PF00296">
    <property type="entry name" value="Bac_luciferase"/>
    <property type="match status" value="1"/>
</dbReference>
<dbReference type="CDD" id="cd01097">
    <property type="entry name" value="Tetrahydromethanopterin_reductase"/>
    <property type="match status" value="1"/>
</dbReference>
<dbReference type="NCBIfam" id="TIGR03619">
    <property type="entry name" value="F420_Rv2161c"/>
    <property type="match status" value="1"/>
</dbReference>
<dbReference type="InterPro" id="IPR019921">
    <property type="entry name" value="Lucif-like_OxRdtase_Rv2161c"/>
</dbReference>
<dbReference type="InterPro" id="IPR011251">
    <property type="entry name" value="Luciferase-like_dom"/>
</dbReference>
<protein>
    <submittedName>
        <fullName evidence="3">LLM class F420-dependent oxidoreductase</fullName>
    </submittedName>
</protein>
<evidence type="ECO:0000259" key="2">
    <source>
        <dbReference type="Pfam" id="PF00296"/>
    </source>
</evidence>
<reference evidence="3 4" key="1">
    <citation type="submission" date="2023-03" db="EMBL/GenBank/DDBJ databases">
        <title>Draft genome sequence of type strain Streptomyces ferralitis JCM 14344.</title>
        <authorList>
            <person name="Klaysubun C."/>
            <person name="Duangmal K."/>
        </authorList>
    </citation>
    <scope>NUCLEOTIDE SEQUENCE [LARGE SCALE GENOMIC DNA]</scope>
    <source>
        <strain evidence="3 4">JCM 14344</strain>
    </source>
</reference>
<dbReference type="InterPro" id="IPR050564">
    <property type="entry name" value="F420-G6PD/mer"/>
</dbReference>
<evidence type="ECO:0000313" key="4">
    <source>
        <dbReference type="Proteomes" id="UP001220022"/>
    </source>
</evidence>
<dbReference type="PANTHER" id="PTHR43244:SF1">
    <property type="entry name" value="5,10-METHYLENETETRAHYDROMETHANOPTERIN REDUCTASE"/>
    <property type="match status" value="1"/>
</dbReference>
<dbReference type="PANTHER" id="PTHR43244">
    <property type="match status" value="1"/>
</dbReference>
<evidence type="ECO:0000313" key="3">
    <source>
        <dbReference type="EMBL" id="MDF2258455.1"/>
    </source>
</evidence>
<organism evidence="3 4">
    <name type="scientific">Streptantibioticus ferralitis</name>
    <dbReference type="NCBI Taxonomy" id="236510"/>
    <lineage>
        <taxon>Bacteria</taxon>
        <taxon>Bacillati</taxon>
        <taxon>Actinomycetota</taxon>
        <taxon>Actinomycetes</taxon>
        <taxon>Kitasatosporales</taxon>
        <taxon>Streptomycetaceae</taxon>
        <taxon>Streptantibioticus</taxon>
    </lineage>
</organism>
<dbReference type="SUPFAM" id="SSF51679">
    <property type="entry name" value="Bacterial luciferase-like"/>
    <property type="match status" value="1"/>
</dbReference>
<dbReference type="Proteomes" id="UP001220022">
    <property type="component" value="Unassembled WGS sequence"/>
</dbReference>
<proteinExistence type="predicted"/>
<dbReference type="Gene3D" id="3.20.20.30">
    <property type="entry name" value="Luciferase-like domain"/>
    <property type="match status" value="1"/>
</dbReference>
<keyword evidence="1" id="KW-0560">Oxidoreductase</keyword>
<name>A0ABT5Z3Q5_9ACTN</name>
<gene>
    <name evidence="3" type="ORF">P2L57_22845</name>
</gene>
<sequence>MKFGISTFITDQGIRPRVLGRAVEERAFDSLFIAEHSHIPVERRTPYPFGGEIPQKYYRTLDPFVSLSVIAAVTDSLLLGTGIALVVQRDPIITAKEVASLDLVSGGRVVFGVGAGWLREEIANHGTNPATRGRLVNERLRAIIELWTKEKAEYHGEFVDFAPVYCWPKPVRKPHPPIYVGGGEAAFPRIAEFGDAWIANALPPQELRQRMEQLRDTAGREVPVTVAYTPADPELVDGYREVGVDRVLLNLETRPERESLEELDRLSQLAGRFR</sequence>
<dbReference type="EMBL" id="JARHTQ010000015">
    <property type="protein sequence ID" value="MDF2258455.1"/>
    <property type="molecule type" value="Genomic_DNA"/>
</dbReference>